<evidence type="ECO:0000256" key="7">
    <source>
        <dbReference type="ARBA" id="ARBA00023134"/>
    </source>
</evidence>
<evidence type="ECO:0000256" key="8">
    <source>
        <dbReference type="ARBA" id="ARBA00034296"/>
    </source>
</evidence>
<name>A0A3P7MXA4_DIBLA</name>
<dbReference type="InterPro" id="IPR000217">
    <property type="entry name" value="Tubulin"/>
</dbReference>
<comment type="subunit">
    <text evidence="3">Dimer of alpha and beta chains. A typical microtubule is a hollow water-filled tube with an outer diameter of 25 nm and an inner diameter of 15 nM. Alpha-beta heterodimers associate head-to-tail to form protofilaments running lengthwise along the microtubule wall with the beta-tubulin subunit facing the microtubule plus end conferring a structural polarity. Microtubules usually have 13 protofilaments but different protofilament numbers can be found in some organisms and specialized cells.</text>
</comment>
<dbReference type="GO" id="GO:0016787">
    <property type="term" value="F:hydrolase activity"/>
    <property type="evidence" value="ECO:0007669"/>
    <property type="project" value="UniProtKB-KW"/>
</dbReference>
<reference evidence="10 11" key="1">
    <citation type="submission" date="2018-11" db="EMBL/GenBank/DDBJ databases">
        <authorList>
            <consortium name="Pathogen Informatics"/>
        </authorList>
    </citation>
    <scope>NUCLEOTIDE SEQUENCE [LARGE SCALE GENOMIC DNA]</scope>
</reference>
<evidence type="ECO:0000256" key="3">
    <source>
        <dbReference type="ARBA" id="ARBA00011747"/>
    </source>
</evidence>
<evidence type="ECO:0000256" key="6">
    <source>
        <dbReference type="ARBA" id="ARBA00022801"/>
    </source>
</evidence>
<organism evidence="10 11">
    <name type="scientific">Dibothriocephalus latus</name>
    <name type="common">Fish tapeworm</name>
    <name type="synonym">Diphyllobothrium latum</name>
    <dbReference type="NCBI Taxonomy" id="60516"/>
    <lineage>
        <taxon>Eukaryota</taxon>
        <taxon>Metazoa</taxon>
        <taxon>Spiralia</taxon>
        <taxon>Lophotrochozoa</taxon>
        <taxon>Platyhelminthes</taxon>
        <taxon>Cestoda</taxon>
        <taxon>Eucestoda</taxon>
        <taxon>Diphyllobothriidea</taxon>
        <taxon>Diphyllobothriidae</taxon>
        <taxon>Dibothriocephalus</taxon>
    </lineage>
</organism>
<dbReference type="InterPro" id="IPR023123">
    <property type="entry name" value="Tubulin_C"/>
</dbReference>
<dbReference type="Proteomes" id="UP000281553">
    <property type="component" value="Unassembled WGS sequence"/>
</dbReference>
<evidence type="ECO:0000256" key="1">
    <source>
        <dbReference type="ARBA" id="ARBA00001946"/>
    </source>
</evidence>
<comment type="function">
    <text evidence="8">Tubulin is the major constituent of microtubules, a cylinder consisting of laterally associated linear protofilaments composed of alpha- and beta-tubulin heterodimers. Microtubules grow by the addition of GTP-tubulin dimers to the microtubule end, where a stabilizing cap forms. Below the cap, tubulin dimers are in GDP-bound state, owing to GTPase activity of alpha-tubulin.</text>
</comment>
<keyword evidence="5" id="KW-0547">Nucleotide-binding</keyword>
<keyword evidence="11" id="KW-1185">Reference proteome</keyword>
<dbReference type="AlphaFoldDB" id="A0A3P7MXA4"/>
<dbReference type="GO" id="GO:0005525">
    <property type="term" value="F:GTP binding"/>
    <property type="evidence" value="ECO:0007669"/>
    <property type="project" value="UniProtKB-KW"/>
</dbReference>
<keyword evidence="7" id="KW-0342">GTP-binding</keyword>
<dbReference type="EMBL" id="UYRU01085299">
    <property type="protein sequence ID" value="VDN34454.1"/>
    <property type="molecule type" value="Genomic_DNA"/>
</dbReference>
<gene>
    <name evidence="10" type="ORF">DILT_LOCUS16511</name>
</gene>
<evidence type="ECO:0000313" key="11">
    <source>
        <dbReference type="Proteomes" id="UP000281553"/>
    </source>
</evidence>
<evidence type="ECO:0000256" key="4">
    <source>
        <dbReference type="ARBA" id="ARBA00022701"/>
    </source>
</evidence>
<comment type="cofactor">
    <cofactor evidence="1">
        <name>Mg(2+)</name>
        <dbReference type="ChEBI" id="CHEBI:18420"/>
    </cofactor>
</comment>
<protein>
    <recommendedName>
        <fullName evidence="12">Tubulin/FtsZ 2-layer sandwich domain-containing protein</fullName>
    </recommendedName>
</protein>
<keyword evidence="6" id="KW-0378">Hydrolase</keyword>
<evidence type="ECO:0000313" key="10">
    <source>
        <dbReference type="EMBL" id="VDN34454.1"/>
    </source>
</evidence>
<keyword evidence="4" id="KW-0493">Microtubule</keyword>
<dbReference type="GO" id="GO:0005874">
    <property type="term" value="C:microtubule"/>
    <property type="evidence" value="ECO:0007669"/>
    <property type="project" value="UniProtKB-KW"/>
</dbReference>
<sequence length="76" mass="8937">MLSNSTAIVEAWARLGRKFDLMFGKRAFVHWYTGEGMEETEFMDAREDMVTLEHDYEEMAIDTLDMDAEEDYSDEI</sequence>
<proteinExistence type="inferred from homology"/>
<dbReference type="InterPro" id="IPR002452">
    <property type="entry name" value="Alpha_tubulin"/>
</dbReference>
<dbReference type="PRINTS" id="PR01162">
    <property type="entry name" value="ALPHATUBULIN"/>
</dbReference>
<dbReference type="Gene3D" id="1.10.287.600">
    <property type="entry name" value="Helix hairpin bin"/>
    <property type="match status" value="1"/>
</dbReference>
<dbReference type="InterPro" id="IPR008280">
    <property type="entry name" value="Tub_FtsZ_C"/>
</dbReference>
<dbReference type="GO" id="GO:0005200">
    <property type="term" value="F:structural constituent of cytoskeleton"/>
    <property type="evidence" value="ECO:0007669"/>
    <property type="project" value="InterPro"/>
</dbReference>
<dbReference type="SUPFAM" id="SSF55307">
    <property type="entry name" value="Tubulin C-terminal domain-like"/>
    <property type="match status" value="1"/>
</dbReference>
<evidence type="ECO:0000256" key="2">
    <source>
        <dbReference type="ARBA" id="ARBA00009636"/>
    </source>
</evidence>
<comment type="similarity">
    <text evidence="2">Belongs to the tubulin family.</text>
</comment>
<accession>A0A3P7MXA4</accession>
<dbReference type="GO" id="GO:0007017">
    <property type="term" value="P:microtubule-based process"/>
    <property type="evidence" value="ECO:0007669"/>
    <property type="project" value="InterPro"/>
</dbReference>
<evidence type="ECO:0008006" key="12">
    <source>
        <dbReference type="Google" id="ProtNLM"/>
    </source>
</evidence>
<evidence type="ECO:0000256" key="5">
    <source>
        <dbReference type="ARBA" id="ARBA00022741"/>
    </source>
</evidence>
<dbReference type="OrthoDB" id="6073114at2759"/>
<dbReference type="FunFam" id="1.10.287.600:FF:000001">
    <property type="entry name" value="Tubulin alpha chain"/>
    <property type="match status" value="1"/>
</dbReference>
<dbReference type="PANTHER" id="PTHR11588">
    <property type="entry name" value="TUBULIN"/>
    <property type="match status" value="1"/>
</dbReference>
<comment type="catalytic activity">
    <reaction evidence="9">
        <text>GTP + H2O = GDP + phosphate + H(+)</text>
        <dbReference type="Rhea" id="RHEA:19669"/>
        <dbReference type="ChEBI" id="CHEBI:15377"/>
        <dbReference type="ChEBI" id="CHEBI:15378"/>
        <dbReference type="ChEBI" id="CHEBI:37565"/>
        <dbReference type="ChEBI" id="CHEBI:43474"/>
        <dbReference type="ChEBI" id="CHEBI:58189"/>
    </reaction>
    <physiologicalReaction direction="left-to-right" evidence="9">
        <dbReference type="Rhea" id="RHEA:19670"/>
    </physiologicalReaction>
</comment>
<evidence type="ECO:0000256" key="9">
    <source>
        <dbReference type="ARBA" id="ARBA00049117"/>
    </source>
</evidence>